<accession>A0A653B6F9</accession>
<proteinExistence type="predicted"/>
<dbReference type="AlphaFoldDB" id="A0A653B6F9"/>
<dbReference type="OrthoDB" id="7061260at2"/>
<reference evidence="1" key="1">
    <citation type="submission" date="2018-11" db="EMBL/GenBank/DDBJ databases">
        <authorList>
            <consortium name="Genoscope - CEA"/>
            <person name="William W."/>
        </authorList>
    </citation>
    <scope>NUCLEOTIDE SEQUENCE [LARGE SCALE GENOMIC DNA]</scope>
    <source>
        <strain evidence="1">T9AD</strain>
    </source>
</reference>
<sequence length="285" mass="32320">MPQTSALYGFEFTRCFSAAGLLFQPIESNHTTAKQLARTLNAHKLTGTVSGPRLTKETLFQLEGVLSFIEHLDVLVSDPENAEDAVDNPRTYFESEYTVRPRNSGGGAVLGSDAFNPWRGSRQLFIELALNHLADEQFCQSTRFKSLLFKCVETFRQRQPFLEISYFLLFSGLEAFARAIQNDYQSRNAAIPIAKTLQSYGFVIHQDNPKDLARSVSTYLHIRNALFHQGDFSKTVQINDDSVILNCSDYLFNLSMLVSLTIMKAIGFDDGHTNWDCWIDRQLHK</sequence>
<name>A0A653B6F9_ECTOL</name>
<dbReference type="EMBL" id="LR130779">
    <property type="protein sequence ID" value="VDN64238.1"/>
    <property type="molecule type" value="Genomic_DNA"/>
</dbReference>
<evidence type="ECO:0000313" key="1">
    <source>
        <dbReference type="EMBL" id="VDN64238.1"/>
    </source>
</evidence>
<protein>
    <submittedName>
        <fullName evidence="1">Uncharacterized protein</fullName>
    </submittedName>
</protein>
<gene>
    <name evidence="1" type="ORF">POT9AD_3263</name>
</gene>
<organism evidence="1">
    <name type="scientific">Ectopseudomonas oleovorans</name>
    <name type="common">Pseudomonas oleovorans</name>
    <dbReference type="NCBI Taxonomy" id="301"/>
    <lineage>
        <taxon>Bacteria</taxon>
        <taxon>Pseudomonadati</taxon>
        <taxon>Pseudomonadota</taxon>
        <taxon>Gammaproteobacteria</taxon>
        <taxon>Pseudomonadales</taxon>
        <taxon>Pseudomonadaceae</taxon>
        <taxon>Ectopseudomonas</taxon>
    </lineage>
</organism>